<proteinExistence type="predicted"/>
<evidence type="ECO:0000313" key="2">
    <source>
        <dbReference type="Proteomes" id="UP001302812"/>
    </source>
</evidence>
<reference evidence="1" key="1">
    <citation type="journal article" date="2023" name="Mol. Phylogenet. Evol.">
        <title>Genome-scale phylogeny and comparative genomics of the fungal order Sordariales.</title>
        <authorList>
            <person name="Hensen N."/>
            <person name="Bonometti L."/>
            <person name="Westerberg I."/>
            <person name="Brannstrom I.O."/>
            <person name="Guillou S."/>
            <person name="Cros-Aarteil S."/>
            <person name="Calhoun S."/>
            <person name="Haridas S."/>
            <person name="Kuo A."/>
            <person name="Mondo S."/>
            <person name="Pangilinan J."/>
            <person name="Riley R."/>
            <person name="LaButti K."/>
            <person name="Andreopoulos B."/>
            <person name="Lipzen A."/>
            <person name="Chen C."/>
            <person name="Yan M."/>
            <person name="Daum C."/>
            <person name="Ng V."/>
            <person name="Clum A."/>
            <person name="Steindorff A."/>
            <person name="Ohm R.A."/>
            <person name="Martin F."/>
            <person name="Silar P."/>
            <person name="Natvig D.O."/>
            <person name="Lalanne C."/>
            <person name="Gautier V."/>
            <person name="Ament-Velasquez S.L."/>
            <person name="Kruys A."/>
            <person name="Hutchinson M.I."/>
            <person name="Powell A.J."/>
            <person name="Barry K."/>
            <person name="Miller A.N."/>
            <person name="Grigoriev I.V."/>
            <person name="Debuchy R."/>
            <person name="Gladieux P."/>
            <person name="Hiltunen Thoren M."/>
            <person name="Johannesson H."/>
        </authorList>
    </citation>
    <scope>NUCLEOTIDE SEQUENCE</scope>
    <source>
        <strain evidence="1">CBS 508.74</strain>
    </source>
</reference>
<comment type="caution">
    <text evidence="1">The sequence shown here is derived from an EMBL/GenBank/DDBJ whole genome shotgun (WGS) entry which is preliminary data.</text>
</comment>
<dbReference type="EMBL" id="MU853347">
    <property type="protein sequence ID" value="KAK4111193.1"/>
    <property type="molecule type" value="Genomic_DNA"/>
</dbReference>
<keyword evidence="2" id="KW-1185">Reference proteome</keyword>
<dbReference type="GeneID" id="89932875"/>
<sequence>MGSGSFCVMEFDLGLGTTSTLTDRNRGLLPGRCFAKHSCLNRDSRRRSDKLHLPRYARIDKVVTTGYSYPQMHRRDSAKVEDCNLKGARTRGSALCVLRIFVGFLKAARHGLAQALAIMLIPSGFGMARCVYYEACRCRCRCRCSFLWHTTKDADWSKHGRQHGAEHLPSKHGKISVALHYQVARCY</sequence>
<evidence type="ECO:0000313" key="1">
    <source>
        <dbReference type="EMBL" id="KAK4111193.1"/>
    </source>
</evidence>
<protein>
    <submittedName>
        <fullName evidence="1">Uncharacterized protein</fullName>
    </submittedName>
</protein>
<gene>
    <name evidence="1" type="ORF">N656DRAFT_174627</name>
</gene>
<dbReference type="AlphaFoldDB" id="A0AAN6TBB0"/>
<organism evidence="1 2">
    <name type="scientific">Canariomyces notabilis</name>
    <dbReference type="NCBI Taxonomy" id="2074819"/>
    <lineage>
        <taxon>Eukaryota</taxon>
        <taxon>Fungi</taxon>
        <taxon>Dikarya</taxon>
        <taxon>Ascomycota</taxon>
        <taxon>Pezizomycotina</taxon>
        <taxon>Sordariomycetes</taxon>
        <taxon>Sordariomycetidae</taxon>
        <taxon>Sordariales</taxon>
        <taxon>Chaetomiaceae</taxon>
        <taxon>Canariomyces</taxon>
    </lineage>
</organism>
<reference evidence="1" key="2">
    <citation type="submission" date="2023-05" db="EMBL/GenBank/DDBJ databases">
        <authorList>
            <consortium name="Lawrence Berkeley National Laboratory"/>
            <person name="Steindorff A."/>
            <person name="Hensen N."/>
            <person name="Bonometti L."/>
            <person name="Westerberg I."/>
            <person name="Brannstrom I.O."/>
            <person name="Guillou S."/>
            <person name="Cros-Aarteil S."/>
            <person name="Calhoun S."/>
            <person name="Haridas S."/>
            <person name="Kuo A."/>
            <person name="Mondo S."/>
            <person name="Pangilinan J."/>
            <person name="Riley R."/>
            <person name="Labutti K."/>
            <person name="Andreopoulos B."/>
            <person name="Lipzen A."/>
            <person name="Chen C."/>
            <person name="Yanf M."/>
            <person name="Daum C."/>
            <person name="Ng V."/>
            <person name="Clum A."/>
            <person name="Ohm R."/>
            <person name="Martin F."/>
            <person name="Silar P."/>
            <person name="Natvig D."/>
            <person name="Lalanne C."/>
            <person name="Gautier V."/>
            <person name="Ament-Velasquez S.L."/>
            <person name="Kruys A."/>
            <person name="Hutchinson M.I."/>
            <person name="Powell A.J."/>
            <person name="Barry K."/>
            <person name="Miller A.N."/>
            <person name="Grigoriev I.V."/>
            <person name="Debuchy R."/>
            <person name="Gladieux P."/>
            <person name="Thoren M.H."/>
            <person name="Johannesson H."/>
        </authorList>
    </citation>
    <scope>NUCLEOTIDE SEQUENCE</scope>
    <source>
        <strain evidence="1">CBS 508.74</strain>
    </source>
</reference>
<accession>A0AAN6TBB0</accession>
<dbReference type="RefSeq" id="XP_064668763.1">
    <property type="nucleotide sequence ID" value="XM_064808752.1"/>
</dbReference>
<dbReference type="Proteomes" id="UP001302812">
    <property type="component" value="Unassembled WGS sequence"/>
</dbReference>
<name>A0AAN6TBB0_9PEZI</name>